<evidence type="ECO:0000256" key="3">
    <source>
        <dbReference type="ARBA" id="ARBA00023163"/>
    </source>
</evidence>
<dbReference type="OrthoDB" id="9802263at2"/>
<dbReference type="SUPFAM" id="SSF46689">
    <property type="entry name" value="Homeodomain-like"/>
    <property type="match status" value="2"/>
</dbReference>
<name>A0A2S5KGZ7_9PROT</name>
<dbReference type="InterPro" id="IPR050204">
    <property type="entry name" value="AraC_XylS_family_regulators"/>
</dbReference>
<keyword evidence="2" id="KW-0238">DNA-binding</keyword>
<evidence type="ECO:0000256" key="1">
    <source>
        <dbReference type="ARBA" id="ARBA00023015"/>
    </source>
</evidence>
<dbReference type="GO" id="GO:0043565">
    <property type="term" value="F:sequence-specific DNA binding"/>
    <property type="evidence" value="ECO:0007669"/>
    <property type="project" value="InterPro"/>
</dbReference>
<keyword evidence="1" id="KW-0805">Transcription regulation</keyword>
<dbReference type="Proteomes" id="UP000238196">
    <property type="component" value="Unassembled WGS sequence"/>
</dbReference>
<dbReference type="SMART" id="SM00342">
    <property type="entry name" value="HTH_ARAC"/>
    <property type="match status" value="1"/>
</dbReference>
<protein>
    <submittedName>
        <fullName evidence="5">AraC family transcriptional regulator</fullName>
    </submittedName>
</protein>
<reference evidence="5 6" key="1">
    <citation type="submission" date="2018-02" db="EMBL/GenBank/DDBJ databases">
        <title>novel marine gammaproteobacteria from coastal saline agro ecosystem.</title>
        <authorList>
            <person name="Krishnan R."/>
            <person name="Ramesh Kumar N."/>
        </authorList>
    </citation>
    <scope>NUCLEOTIDE SEQUENCE [LARGE SCALE GENOMIC DNA]</scope>
    <source>
        <strain evidence="5 6">228</strain>
    </source>
</reference>
<organism evidence="5 6">
    <name type="scientific">Proteobacteria bacterium 228</name>
    <dbReference type="NCBI Taxonomy" id="2083153"/>
    <lineage>
        <taxon>Bacteria</taxon>
        <taxon>Pseudomonadati</taxon>
        <taxon>Pseudomonadota</taxon>
    </lineage>
</organism>
<comment type="caution">
    <text evidence="5">The sequence shown here is derived from an EMBL/GenBank/DDBJ whole genome shotgun (WGS) entry which is preliminary data.</text>
</comment>
<gene>
    <name evidence="5" type="ORF">C4K68_27100</name>
</gene>
<dbReference type="PANTHER" id="PTHR46796:SF7">
    <property type="entry name" value="ARAC FAMILY TRANSCRIPTIONAL REGULATOR"/>
    <property type="match status" value="1"/>
</dbReference>
<accession>A0A2S5KGZ7</accession>
<feature type="domain" description="HTH araC/xylS-type" evidence="4">
    <location>
        <begin position="226"/>
        <end position="323"/>
    </location>
</feature>
<dbReference type="Gene3D" id="1.10.10.60">
    <property type="entry name" value="Homeodomain-like"/>
    <property type="match status" value="2"/>
</dbReference>
<dbReference type="Pfam" id="PF12852">
    <property type="entry name" value="Cupin_6"/>
    <property type="match status" value="1"/>
</dbReference>
<dbReference type="EMBL" id="PRLP01000167">
    <property type="protein sequence ID" value="PPC74087.1"/>
    <property type="molecule type" value="Genomic_DNA"/>
</dbReference>
<dbReference type="InterPro" id="IPR009057">
    <property type="entry name" value="Homeodomain-like_sf"/>
</dbReference>
<evidence type="ECO:0000313" key="6">
    <source>
        <dbReference type="Proteomes" id="UP000238196"/>
    </source>
</evidence>
<sequence>MFDISSETSALNKDPLMDLMSELLLGMRMSGLHYCQLQLVQPFGLRLKTEAGRAQFHFVAQGVAYLRCPSGQLLVLQAGDAVLLPRGGTHELLSDEQVACRDITEIAGEPVCWAFSTLRNHDMDTPSPISAQLFSGCMAFDLGGLHPLVALMPEVMHVGTLLSRYPELLAMLQAMSRESELKRAGAAAILARLADVVSAYIVRGWVECGCSQINGWVEALRDPRMGKVIAMVHKQPGHNWTVAEMASVMGASRSVFAERFRAVVGVSPLQYVTSLRMRLAHQWLTEDRQTPEQVAWRLGYASQAAFSRAFKRETGATPGSLKL</sequence>
<proteinExistence type="predicted"/>
<keyword evidence="3" id="KW-0804">Transcription</keyword>
<dbReference type="InterPro" id="IPR018060">
    <property type="entry name" value="HTH_AraC"/>
</dbReference>
<evidence type="ECO:0000256" key="2">
    <source>
        <dbReference type="ARBA" id="ARBA00023125"/>
    </source>
</evidence>
<dbReference type="PANTHER" id="PTHR46796">
    <property type="entry name" value="HTH-TYPE TRANSCRIPTIONAL ACTIVATOR RHAS-RELATED"/>
    <property type="match status" value="1"/>
</dbReference>
<dbReference type="Pfam" id="PF12833">
    <property type="entry name" value="HTH_18"/>
    <property type="match status" value="1"/>
</dbReference>
<dbReference type="PROSITE" id="PS01124">
    <property type="entry name" value="HTH_ARAC_FAMILY_2"/>
    <property type="match status" value="1"/>
</dbReference>
<dbReference type="InterPro" id="IPR032783">
    <property type="entry name" value="AraC_lig"/>
</dbReference>
<evidence type="ECO:0000259" key="4">
    <source>
        <dbReference type="PROSITE" id="PS01124"/>
    </source>
</evidence>
<dbReference type="GO" id="GO:0003700">
    <property type="term" value="F:DNA-binding transcription factor activity"/>
    <property type="evidence" value="ECO:0007669"/>
    <property type="project" value="InterPro"/>
</dbReference>
<dbReference type="AlphaFoldDB" id="A0A2S5KGZ7"/>
<evidence type="ECO:0000313" key="5">
    <source>
        <dbReference type="EMBL" id="PPC74087.1"/>
    </source>
</evidence>